<organism evidence="2 3">
    <name type="scientific">Paraflavitalea soli</name>
    <dbReference type="NCBI Taxonomy" id="2315862"/>
    <lineage>
        <taxon>Bacteria</taxon>
        <taxon>Pseudomonadati</taxon>
        <taxon>Bacteroidota</taxon>
        <taxon>Chitinophagia</taxon>
        <taxon>Chitinophagales</taxon>
        <taxon>Chitinophagaceae</taxon>
        <taxon>Paraflavitalea</taxon>
    </lineage>
</organism>
<name>A0A3B7MQM1_9BACT</name>
<evidence type="ECO:0000313" key="2">
    <source>
        <dbReference type="EMBL" id="AXY72901.1"/>
    </source>
</evidence>
<accession>A0A3B7MQM1</accession>
<evidence type="ECO:0000256" key="1">
    <source>
        <dbReference type="SAM" id="Phobius"/>
    </source>
</evidence>
<dbReference type="KEGG" id="pseg:D3H65_02475"/>
<feature type="transmembrane region" description="Helical" evidence="1">
    <location>
        <begin position="308"/>
        <end position="329"/>
    </location>
</feature>
<dbReference type="Proteomes" id="UP000263900">
    <property type="component" value="Chromosome"/>
</dbReference>
<dbReference type="OrthoDB" id="9806195at2"/>
<dbReference type="InterPro" id="IPR005625">
    <property type="entry name" value="PepSY-ass_TM"/>
</dbReference>
<evidence type="ECO:0000313" key="3">
    <source>
        <dbReference type="Proteomes" id="UP000263900"/>
    </source>
</evidence>
<dbReference type="PANTHER" id="PTHR34219">
    <property type="entry name" value="IRON-REGULATED INNER MEMBRANE PROTEIN-RELATED"/>
    <property type="match status" value="1"/>
</dbReference>
<dbReference type="RefSeq" id="WP_119048739.1">
    <property type="nucleotide sequence ID" value="NZ_CP032157.1"/>
</dbReference>
<dbReference type="AlphaFoldDB" id="A0A3B7MQM1"/>
<keyword evidence="1" id="KW-0812">Transmembrane</keyword>
<feature type="transmembrane region" description="Helical" evidence="1">
    <location>
        <begin position="269"/>
        <end position="287"/>
    </location>
</feature>
<sequence>MSLRQYIRRHMYRWHRIASLIIAIPVLLWAFSGFMHPLMTNIRPQVATQRLSTPVIDTSKIRVSLANALAKNRMDSFSQFRLVVMSGNWFYQVALPGNKVLKYFSAENGKLLPQGDELYARYLAKQFLEGDEQVPAAAGAAAHKMLASLKPEPLPDGSTTDAAEALNGDHDCCTNTMAAIMNTTKGAKVSKVQFIEQFDGEYKYVSRYLPAYKVSFDRADGVRIYVETAQDRFAFAVDNKRAAFDTFFSLFHTLSWLDVLGKGKHVVEILIMLLAMFTTVMGLYMFFTTKTKNVKGNTTIRARRIHRYTSLTASLFTLLFTFSGAFHAFEKLTTETRDQYVDHHFAAAQAIPDWQKLYAAAGPDKLITNVSLVTMQDGLYWQVFNKNSKPEMRKAAAAGGKDLMKSMSVPPPTTLYVGLKDYAVLPAGEEQYARWLATSFSERPADKIISTRVITKFEDEYGFVNKRLPVWKIGYAENSQERYYVETSTGKLATVVNDKDLVEGYSFALFHKHHFMDWGGKMLRDISTMFWALMQVMMVLVGLWFWMKTRKNSR</sequence>
<keyword evidence="3" id="KW-1185">Reference proteome</keyword>
<protein>
    <submittedName>
        <fullName evidence="2">PepSY domain-containing protein</fullName>
    </submittedName>
</protein>
<feature type="transmembrane region" description="Helical" evidence="1">
    <location>
        <begin position="529"/>
        <end position="547"/>
    </location>
</feature>
<gene>
    <name evidence="2" type="ORF">D3H65_02475</name>
</gene>
<dbReference type="Pfam" id="PF03929">
    <property type="entry name" value="PepSY_TM"/>
    <property type="match status" value="1"/>
</dbReference>
<feature type="transmembrane region" description="Helical" evidence="1">
    <location>
        <begin position="20"/>
        <end position="39"/>
    </location>
</feature>
<keyword evidence="1" id="KW-1133">Transmembrane helix</keyword>
<reference evidence="2 3" key="1">
    <citation type="submission" date="2018-09" db="EMBL/GenBank/DDBJ databases">
        <title>Genome sequencing of strain 6GH32-13.</title>
        <authorList>
            <person name="Weon H.-Y."/>
            <person name="Heo J."/>
            <person name="Kwon S.-W."/>
        </authorList>
    </citation>
    <scope>NUCLEOTIDE SEQUENCE [LARGE SCALE GENOMIC DNA]</scope>
    <source>
        <strain evidence="2 3">5GH32-13</strain>
    </source>
</reference>
<keyword evidence="1" id="KW-0472">Membrane</keyword>
<dbReference type="EMBL" id="CP032157">
    <property type="protein sequence ID" value="AXY72901.1"/>
    <property type="molecule type" value="Genomic_DNA"/>
</dbReference>
<proteinExistence type="predicted"/>